<name>A0A1H0S6J3_9BACI</name>
<evidence type="ECO:0000313" key="2">
    <source>
        <dbReference type="EMBL" id="SDP36836.1"/>
    </source>
</evidence>
<evidence type="ECO:0000259" key="1">
    <source>
        <dbReference type="PROSITE" id="PS51186"/>
    </source>
</evidence>
<protein>
    <submittedName>
        <fullName evidence="2">Acetyltransferase (GNAT) domain-containing protein</fullName>
    </submittedName>
</protein>
<reference evidence="3" key="1">
    <citation type="submission" date="2016-10" db="EMBL/GenBank/DDBJ databases">
        <authorList>
            <person name="Varghese N."/>
            <person name="Submissions S."/>
        </authorList>
    </citation>
    <scope>NUCLEOTIDE SEQUENCE [LARGE SCALE GENOMIC DNA]</scope>
    <source>
        <strain evidence="3">IBRC-M10078</strain>
    </source>
</reference>
<dbReference type="GO" id="GO:0016747">
    <property type="term" value="F:acyltransferase activity, transferring groups other than amino-acyl groups"/>
    <property type="evidence" value="ECO:0007669"/>
    <property type="project" value="InterPro"/>
</dbReference>
<dbReference type="PROSITE" id="PS51186">
    <property type="entry name" value="GNAT"/>
    <property type="match status" value="1"/>
</dbReference>
<keyword evidence="3" id="KW-1185">Reference proteome</keyword>
<sequence>MNWYDKLNQYFPIEEMKSQDHMETLLREKAKIYHKDEGIHHVLMYVELEDFIFIDYLFVSQESRGQGLGRKLIEKLKRKRKSIVLEVEPINYKDSDTEKRLKFYKREGFKHASSIGYRRRSLATKQINELEILYWSPSEQSEEEIYNAMKKTYEMVHTYKDKEFYGQSYENVEDVLSFDPDRTNKDELK</sequence>
<dbReference type="CDD" id="cd04301">
    <property type="entry name" value="NAT_SF"/>
    <property type="match status" value="1"/>
</dbReference>
<dbReference type="AlphaFoldDB" id="A0A1H0S6J3"/>
<gene>
    <name evidence="2" type="ORF">SAMN05216565_102546</name>
</gene>
<accession>A0A1H0S6J3</accession>
<evidence type="ECO:0000313" key="3">
    <source>
        <dbReference type="Proteomes" id="UP000199159"/>
    </source>
</evidence>
<dbReference type="Pfam" id="PF13508">
    <property type="entry name" value="Acetyltransf_7"/>
    <property type="match status" value="1"/>
</dbReference>
<dbReference type="SUPFAM" id="SSF55729">
    <property type="entry name" value="Acyl-CoA N-acyltransferases (Nat)"/>
    <property type="match status" value="1"/>
</dbReference>
<organism evidence="2 3">
    <name type="scientific">Litchfieldia salsa</name>
    <dbReference type="NCBI Taxonomy" id="930152"/>
    <lineage>
        <taxon>Bacteria</taxon>
        <taxon>Bacillati</taxon>
        <taxon>Bacillota</taxon>
        <taxon>Bacilli</taxon>
        <taxon>Bacillales</taxon>
        <taxon>Bacillaceae</taxon>
        <taxon>Litchfieldia</taxon>
    </lineage>
</organism>
<dbReference type="EMBL" id="FNJU01000002">
    <property type="protein sequence ID" value="SDP36836.1"/>
    <property type="molecule type" value="Genomic_DNA"/>
</dbReference>
<dbReference type="RefSeq" id="WP_090851141.1">
    <property type="nucleotide sequence ID" value="NZ_FNJU01000002.1"/>
</dbReference>
<dbReference type="InterPro" id="IPR016181">
    <property type="entry name" value="Acyl_CoA_acyltransferase"/>
</dbReference>
<feature type="domain" description="N-acetyltransferase" evidence="1">
    <location>
        <begin position="1"/>
        <end position="139"/>
    </location>
</feature>
<dbReference type="STRING" id="930152.SAMN05216565_102546"/>
<dbReference type="InterPro" id="IPR000182">
    <property type="entry name" value="GNAT_dom"/>
</dbReference>
<dbReference type="Proteomes" id="UP000199159">
    <property type="component" value="Unassembled WGS sequence"/>
</dbReference>
<dbReference type="OrthoDB" id="2425381at2"/>
<keyword evidence="2" id="KW-0808">Transferase</keyword>
<proteinExistence type="predicted"/>
<dbReference type="Gene3D" id="3.40.630.30">
    <property type="match status" value="1"/>
</dbReference>